<evidence type="ECO:0000313" key="2">
    <source>
        <dbReference type="Proteomes" id="UP000494214"/>
    </source>
</evidence>
<dbReference type="Pfam" id="PF22491">
    <property type="entry name" value="DUF6988"/>
    <property type="match status" value="1"/>
</dbReference>
<sequence length="253" mass="28534">MNFDTRARFFLPEGASVDDLNSADVPDEEVGVSELWPSYMQSKKVHKMCALARLVSGWIEEQLYRVGISTCSADHLSLTAFSVVHEHHKSCVLLVEEGLFGSAAALMRPSLEAYFRGLWLQWAEGDELQKFQEGKHSLEPQRFIKQLLQRSKVERYGDLLPMWEESKQTLHGYVHHGYQSLVRRSGEVEVTAEEVTTMLKFSTGLALHASLDFTELVARRPPAGEETELRQAAVALQGKIVAFMRALDLATVR</sequence>
<dbReference type="RefSeq" id="WP_175125968.1">
    <property type="nucleotide sequence ID" value="NZ_CADIJM010000021.1"/>
</dbReference>
<dbReference type="EMBL" id="CADIJM010000021">
    <property type="protein sequence ID" value="CAB3734980.1"/>
    <property type="molecule type" value="Genomic_DNA"/>
</dbReference>
<evidence type="ECO:0000313" key="1">
    <source>
        <dbReference type="EMBL" id="CAB3734980.1"/>
    </source>
</evidence>
<proteinExistence type="predicted"/>
<organism evidence="1 2">
    <name type="scientific">Achromobacter animicus</name>
    <dbReference type="NCBI Taxonomy" id="1389935"/>
    <lineage>
        <taxon>Bacteria</taxon>
        <taxon>Pseudomonadati</taxon>
        <taxon>Pseudomonadota</taxon>
        <taxon>Betaproteobacteria</taxon>
        <taxon>Burkholderiales</taxon>
        <taxon>Alcaligenaceae</taxon>
        <taxon>Achromobacter</taxon>
    </lineage>
</organism>
<protein>
    <submittedName>
        <fullName evidence="1">Uncharacterized protein</fullName>
    </submittedName>
</protein>
<dbReference type="InterPro" id="IPR054257">
    <property type="entry name" value="DUF6988"/>
</dbReference>
<keyword evidence="2" id="KW-1185">Reference proteome</keyword>
<name>A0A6S7C0I6_9BURK</name>
<dbReference type="AlphaFoldDB" id="A0A6S7C0I6"/>
<dbReference type="Proteomes" id="UP000494214">
    <property type="component" value="Unassembled WGS sequence"/>
</dbReference>
<reference evidence="1 2" key="1">
    <citation type="submission" date="2020-04" db="EMBL/GenBank/DDBJ databases">
        <authorList>
            <person name="De Canck E."/>
        </authorList>
    </citation>
    <scope>NUCLEOTIDE SEQUENCE [LARGE SCALE GENOMIC DNA]</scope>
    <source>
        <strain evidence="1 2">LMG 26690</strain>
    </source>
</reference>
<gene>
    <name evidence="1" type="ORF">LMG26690_05159</name>
</gene>
<accession>A0A6S7C0I6</accession>